<keyword evidence="3" id="KW-0813">Transport</keyword>
<dbReference type="GO" id="GO:0005742">
    <property type="term" value="C:mitochondrial outer membrane translocase complex"/>
    <property type="evidence" value="ECO:0007669"/>
    <property type="project" value="EnsemblFungi"/>
</dbReference>
<dbReference type="AlphaFoldDB" id="A0A137PAX3"/>
<reference evidence="10 11" key="1">
    <citation type="journal article" date="2015" name="Genome Biol. Evol.">
        <title>Phylogenomic analyses indicate that early fungi evolved digesting cell walls of algal ancestors of land plants.</title>
        <authorList>
            <person name="Chang Y."/>
            <person name="Wang S."/>
            <person name="Sekimoto S."/>
            <person name="Aerts A.L."/>
            <person name="Choi C."/>
            <person name="Clum A."/>
            <person name="LaButti K.M."/>
            <person name="Lindquist E.A."/>
            <person name="Yee Ngan C."/>
            <person name="Ohm R.A."/>
            <person name="Salamov A.A."/>
            <person name="Grigoriev I.V."/>
            <person name="Spatafora J.W."/>
            <person name="Berbee M.L."/>
        </authorList>
    </citation>
    <scope>NUCLEOTIDE SEQUENCE [LARGE SCALE GENOMIC DNA]</scope>
    <source>
        <strain evidence="10 11">NRRL 28638</strain>
    </source>
</reference>
<keyword evidence="8" id="KW-0496">Mitochondrion</keyword>
<evidence type="ECO:0000256" key="9">
    <source>
        <dbReference type="ARBA" id="ARBA00023136"/>
    </source>
</evidence>
<dbReference type="PANTHER" id="PTHR10802">
    <property type="entry name" value="MITOCHONDRIAL IMPORT RECEPTOR SUBUNIT TOM40"/>
    <property type="match status" value="1"/>
</dbReference>
<evidence type="ECO:0000256" key="5">
    <source>
        <dbReference type="ARBA" id="ARBA00022692"/>
    </source>
</evidence>
<dbReference type="Gene3D" id="2.40.160.10">
    <property type="entry name" value="Porin"/>
    <property type="match status" value="1"/>
</dbReference>
<dbReference type="EMBL" id="KQ964459">
    <property type="protein sequence ID" value="KXN72126.1"/>
    <property type="molecule type" value="Genomic_DNA"/>
</dbReference>
<keyword evidence="6" id="KW-1000">Mitochondrion outer membrane</keyword>
<dbReference type="GO" id="GO:0008320">
    <property type="term" value="F:protein transmembrane transporter activity"/>
    <property type="evidence" value="ECO:0007669"/>
    <property type="project" value="EnsemblFungi"/>
</dbReference>
<evidence type="ECO:0000256" key="7">
    <source>
        <dbReference type="ARBA" id="ARBA00022927"/>
    </source>
</evidence>
<evidence type="ECO:0008006" key="12">
    <source>
        <dbReference type="Google" id="ProtNLM"/>
    </source>
</evidence>
<gene>
    <name evidence="10" type="ORF">CONCODRAFT_37347</name>
</gene>
<dbReference type="OrthoDB" id="19656at2759"/>
<evidence type="ECO:0000256" key="6">
    <source>
        <dbReference type="ARBA" id="ARBA00022787"/>
    </source>
</evidence>
<evidence type="ECO:0000256" key="4">
    <source>
        <dbReference type="ARBA" id="ARBA00022452"/>
    </source>
</evidence>
<proteinExistence type="inferred from homology"/>
<dbReference type="OMA" id="TRFNYRW"/>
<comment type="similarity">
    <text evidence="2">Belongs to the Tom40 family.</text>
</comment>
<evidence type="ECO:0000313" key="10">
    <source>
        <dbReference type="EMBL" id="KXN72126.1"/>
    </source>
</evidence>
<dbReference type="Pfam" id="PF01459">
    <property type="entry name" value="Porin_3"/>
    <property type="match status" value="1"/>
</dbReference>
<evidence type="ECO:0000256" key="2">
    <source>
        <dbReference type="ARBA" id="ARBA00010510"/>
    </source>
</evidence>
<dbReference type="CDD" id="cd07305">
    <property type="entry name" value="Porin3_Tom40"/>
    <property type="match status" value="1"/>
</dbReference>
<evidence type="ECO:0000256" key="1">
    <source>
        <dbReference type="ARBA" id="ARBA00004374"/>
    </source>
</evidence>
<dbReference type="Proteomes" id="UP000070444">
    <property type="component" value="Unassembled WGS sequence"/>
</dbReference>
<accession>A0A137PAX3</accession>
<evidence type="ECO:0000256" key="8">
    <source>
        <dbReference type="ARBA" id="ARBA00023128"/>
    </source>
</evidence>
<dbReference type="GO" id="GO:0045040">
    <property type="term" value="P:protein insertion into mitochondrial outer membrane"/>
    <property type="evidence" value="ECO:0007669"/>
    <property type="project" value="EnsemblFungi"/>
</dbReference>
<dbReference type="InterPro" id="IPR023614">
    <property type="entry name" value="Porin_dom_sf"/>
</dbReference>
<protein>
    <recommendedName>
        <fullName evidence="12">Mitochondrial import receptor subunit tom40</fullName>
    </recommendedName>
</protein>
<comment type="subcellular location">
    <subcellularLocation>
        <location evidence="1">Mitochondrion outer membrane</location>
        <topology evidence="1">Multi-pass membrane protein</topology>
    </subcellularLocation>
</comment>
<organism evidence="10 11">
    <name type="scientific">Conidiobolus coronatus (strain ATCC 28846 / CBS 209.66 / NRRL 28638)</name>
    <name type="common">Delacroixia coronata</name>
    <dbReference type="NCBI Taxonomy" id="796925"/>
    <lineage>
        <taxon>Eukaryota</taxon>
        <taxon>Fungi</taxon>
        <taxon>Fungi incertae sedis</taxon>
        <taxon>Zoopagomycota</taxon>
        <taxon>Entomophthoromycotina</taxon>
        <taxon>Entomophthoromycetes</taxon>
        <taxon>Entomophthorales</taxon>
        <taxon>Ancylistaceae</taxon>
        <taxon>Conidiobolus</taxon>
    </lineage>
</organism>
<keyword evidence="5" id="KW-0812">Transmembrane</keyword>
<keyword evidence="9" id="KW-0472">Membrane</keyword>
<evidence type="ECO:0000313" key="11">
    <source>
        <dbReference type="Proteomes" id="UP000070444"/>
    </source>
</evidence>
<dbReference type="InterPro" id="IPR037930">
    <property type="entry name" value="Tom40"/>
</dbReference>
<keyword evidence="11" id="KW-1185">Reference proteome</keyword>
<keyword evidence="4" id="KW-1134">Transmembrane beta strand</keyword>
<dbReference type="InterPro" id="IPR027246">
    <property type="entry name" value="Porin_Euk/Tom40"/>
</dbReference>
<keyword evidence="7" id="KW-0653">Protein transport</keyword>
<sequence length="327" mass="35422">MASTAINNAHNITTENKKPTYSWLQSIGNNPLFSAISDYKKALNLPNPGQYEHLHREVKNVFVSNHLVDGARFDITKGLSPNFQVVHSFSLGSAQVPSSYNFISLYADENIFLQGSVDNEGSLSARAHTSETQDLRAKAHAQISNQPGHSMLQLEGEYVASDCTLNAKVINPGVTDNTGIALCSILQSVTPNLALGAEAIFQRPTTEIEESSISYVAKYATPKSVLTANFQQPGLVQASYFHKVNDMAEFGVELQALVAQGKRDAACTLGAKFDFVKSTFRTQIDTTGRVSAVLEERLAPSLTLTLSGDLDHLKGQSKFGIGLQINS</sequence>
<dbReference type="STRING" id="796925.A0A137PAX3"/>
<evidence type="ECO:0000256" key="3">
    <source>
        <dbReference type="ARBA" id="ARBA00022448"/>
    </source>
</evidence>
<dbReference type="GO" id="GO:0030150">
    <property type="term" value="P:protein import into mitochondrial matrix"/>
    <property type="evidence" value="ECO:0007669"/>
    <property type="project" value="EnsemblFungi"/>
</dbReference>
<name>A0A137PAX3_CONC2</name>